<accession>A0ABR8E1G5</accession>
<keyword evidence="2" id="KW-1185">Reference proteome</keyword>
<sequence length="106" mass="12203">MSKAKHEGLFWAQNYLHNPTAKIHHPLHKWFVIIAAINPDSRQARYLLIGLFNPPENLFFSFFSPTLAAVTKTLNTNPKVWTVINRLRSFSFLPASKPTDSPLLRF</sequence>
<organism evidence="1 2">
    <name type="scientific">Nostoc flagelliforme FACHB-838</name>
    <dbReference type="NCBI Taxonomy" id="2692904"/>
    <lineage>
        <taxon>Bacteria</taxon>
        <taxon>Bacillati</taxon>
        <taxon>Cyanobacteriota</taxon>
        <taxon>Cyanophyceae</taxon>
        <taxon>Nostocales</taxon>
        <taxon>Nostocaceae</taxon>
        <taxon>Nostoc</taxon>
    </lineage>
</organism>
<dbReference type="Proteomes" id="UP000623440">
    <property type="component" value="Unassembled WGS sequence"/>
</dbReference>
<evidence type="ECO:0000313" key="1">
    <source>
        <dbReference type="EMBL" id="MBD2535567.1"/>
    </source>
</evidence>
<protein>
    <recommendedName>
        <fullName evidence="3">Transposase</fullName>
    </recommendedName>
</protein>
<dbReference type="EMBL" id="JACJSI010000295">
    <property type="protein sequence ID" value="MBD2535567.1"/>
    <property type="molecule type" value="Genomic_DNA"/>
</dbReference>
<proteinExistence type="predicted"/>
<evidence type="ECO:0000313" key="2">
    <source>
        <dbReference type="Proteomes" id="UP000623440"/>
    </source>
</evidence>
<comment type="caution">
    <text evidence="1">The sequence shown here is derived from an EMBL/GenBank/DDBJ whole genome shotgun (WGS) entry which is preliminary data.</text>
</comment>
<reference evidence="1 2" key="1">
    <citation type="journal article" date="2020" name="ISME J.">
        <title>Comparative genomics reveals insights into cyanobacterial evolution and habitat adaptation.</title>
        <authorList>
            <person name="Chen M.Y."/>
            <person name="Teng W.K."/>
            <person name="Zhao L."/>
            <person name="Hu C.X."/>
            <person name="Zhou Y.K."/>
            <person name="Han B.P."/>
            <person name="Song L.R."/>
            <person name="Shu W.S."/>
        </authorList>
    </citation>
    <scope>NUCLEOTIDE SEQUENCE [LARGE SCALE GENOMIC DNA]</scope>
    <source>
        <strain evidence="1 2">FACHB-838</strain>
    </source>
</reference>
<name>A0ABR8E1G5_9NOSO</name>
<evidence type="ECO:0008006" key="3">
    <source>
        <dbReference type="Google" id="ProtNLM"/>
    </source>
</evidence>
<gene>
    <name evidence="1" type="ORF">H6G97_41760</name>
</gene>